<dbReference type="EMBL" id="BAAARK010000050">
    <property type="protein sequence ID" value="GAA2690030.1"/>
    <property type="molecule type" value="Genomic_DNA"/>
</dbReference>
<evidence type="ECO:0000256" key="1">
    <source>
        <dbReference type="SAM" id="MobiDB-lite"/>
    </source>
</evidence>
<keyword evidence="3" id="KW-1185">Reference proteome</keyword>
<evidence type="ECO:0000313" key="2">
    <source>
        <dbReference type="EMBL" id="GAA2690030.1"/>
    </source>
</evidence>
<evidence type="ECO:0008006" key="4">
    <source>
        <dbReference type="Google" id="ProtNLM"/>
    </source>
</evidence>
<feature type="region of interest" description="Disordered" evidence="1">
    <location>
        <begin position="1"/>
        <end position="34"/>
    </location>
</feature>
<dbReference type="Proteomes" id="UP001500994">
    <property type="component" value="Unassembled WGS sequence"/>
</dbReference>
<gene>
    <name evidence="2" type="ORF">GCM10009864_75100</name>
</gene>
<feature type="compositionally biased region" description="Polar residues" evidence="1">
    <location>
        <begin position="1"/>
        <end position="11"/>
    </location>
</feature>
<evidence type="ECO:0000313" key="3">
    <source>
        <dbReference type="Proteomes" id="UP001500994"/>
    </source>
</evidence>
<dbReference type="RefSeq" id="WP_344584114.1">
    <property type="nucleotide sequence ID" value="NZ_BAAARK010000050.1"/>
</dbReference>
<reference evidence="3" key="1">
    <citation type="journal article" date="2019" name="Int. J. Syst. Evol. Microbiol.">
        <title>The Global Catalogue of Microorganisms (GCM) 10K type strain sequencing project: providing services to taxonomists for standard genome sequencing and annotation.</title>
        <authorList>
            <consortium name="The Broad Institute Genomics Platform"/>
            <consortium name="The Broad Institute Genome Sequencing Center for Infectious Disease"/>
            <person name="Wu L."/>
            <person name="Ma J."/>
        </authorList>
    </citation>
    <scope>NUCLEOTIDE SEQUENCE [LARGE SCALE GENOMIC DNA]</scope>
    <source>
        <strain evidence="3">JCM 16374</strain>
    </source>
</reference>
<comment type="caution">
    <text evidence="2">The sequence shown here is derived from an EMBL/GenBank/DDBJ whole genome shotgun (WGS) entry which is preliminary data.</text>
</comment>
<accession>A0ABP6FEP1</accession>
<protein>
    <recommendedName>
        <fullName evidence="4">ABC transporter permease</fullName>
    </recommendedName>
</protein>
<sequence length="58" mass="5853">MSDDASGSTSHDAAGASPGGRSHHSSDGLPSLDPLRRAARRETLAPLVALLVLAAVFS</sequence>
<organism evidence="2 3">
    <name type="scientific">Streptomyces lunalinharesii</name>
    <dbReference type="NCBI Taxonomy" id="333384"/>
    <lineage>
        <taxon>Bacteria</taxon>
        <taxon>Bacillati</taxon>
        <taxon>Actinomycetota</taxon>
        <taxon>Actinomycetes</taxon>
        <taxon>Kitasatosporales</taxon>
        <taxon>Streptomycetaceae</taxon>
        <taxon>Streptomyces</taxon>
    </lineage>
</organism>
<name>A0ABP6FEP1_9ACTN</name>
<proteinExistence type="predicted"/>